<proteinExistence type="predicted"/>
<evidence type="ECO:0000313" key="2">
    <source>
        <dbReference type="EMBL" id="KAJ6704338.1"/>
    </source>
</evidence>
<reference evidence="2" key="1">
    <citation type="submission" date="2022-11" db="EMBL/GenBank/DDBJ databases">
        <authorList>
            <person name="Hyden B.L."/>
            <person name="Feng K."/>
            <person name="Yates T."/>
            <person name="Jawdy S."/>
            <person name="Smart L.B."/>
            <person name="Muchero W."/>
        </authorList>
    </citation>
    <scope>NUCLEOTIDE SEQUENCE</scope>
    <source>
        <tissue evidence="2">Shoot tip</tissue>
    </source>
</reference>
<feature type="region of interest" description="Disordered" evidence="1">
    <location>
        <begin position="185"/>
        <end position="215"/>
    </location>
</feature>
<comment type="caution">
    <text evidence="2">The sequence shown here is derived from an EMBL/GenBank/DDBJ whole genome shotgun (WGS) entry which is preliminary data.</text>
</comment>
<sequence length="330" mass="36783">MSREQKRGNQEKGGSDVAVKAVVAVKASKEIPKTALVWALTHVVQPGDCITLLVVVPSQSSGRRLWGFPRFTGDCANGHRKSHLGATSDQKFDITDSCSQMILQLHDVYDPNKINAQANWVVLDKQLRQEEKCCMEELQCNIVVMKKSQAKVLRLNLVGSLKEPEVVGPSPSKIDEASEKHYKNKYGTSSISSDPGTSPFFISDTNGEQKKEEPLVIEENRDLDECSSDTDIEHLSPVSSLRFETLLGELPSSHVHSSRHLEESSQRSYSMAQTSTTIALLEKFTKLDQQTGIGKSNYRTDVNLRGNMERQSHYPEMCLLPPPFVFDMST</sequence>
<protein>
    <submittedName>
        <fullName evidence="2">Uncharacterized protein</fullName>
    </submittedName>
</protein>
<accession>A0A9Q0QCX8</accession>
<keyword evidence="3" id="KW-1185">Reference proteome</keyword>
<dbReference type="AlphaFoldDB" id="A0A9Q0QCX8"/>
<gene>
    <name evidence="2" type="ORF">OIU85_030180</name>
</gene>
<reference evidence="2" key="2">
    <citation type="journal article" date="2023" name="Int. J. Mol. Sci.">
        <title>De Novo Assembly and Annotation of 11 Diverse Shrub Willow (Salix) Genomes Reveals Novel Gene Organization in Sex-Linked Regions.</title>
        <authorList>
            <person name="Hyden B."/>
            <person name="Feng K."/>
            <person name="Yates T.B."/>
            <person name="Jawdy S."/>
            <person name="Cereghino C."/>
            <person name="Smart L.B."/>
            <person name="Muchero W."/>
        </authorList>
    </citation>
    <scope>NUCLEOTIDE SEQUENCE [LARGE SCALE GENOMIC DNA]</scope>
    <source>
        <tissue evidence="2">Shoot tip</tissue>
    </source>
</reference>
<evidence type="ECO:0000313" key="3">
    <source>
        <dbReference type="Proteomes" id="UP001151529"/>
    </source>
</evidence>
<feature type="compositionally biased region" description="Polar residues" evidence="1">
    <location>
        <begin position="186"/>
        <end position="196"/>
    </location>
</feature>
<organism evidence="2 3">
    <name type="scientific">Salix viminalis</name>
    <name type="common">Common osier</name>
    <name type="synonym">Basket willow</name>
    <dbReference type="NCBI Taxonomy" id="40686"/>
    <lineage>
        <taxon>Eukaryota</taxon>
        <taxon>Viridiplantae</taxon>
        <taxon>Streptophyta</taxon>
        <taxon>Embryophyta</taxon>
        <taxon>Tracheophyta</taxon>
        <taxon>Spermatophyta</taxon>
        <taxon>Magnoliopsida</taxon>
        <taxon>eudicotyledons</taxon>
        <taxon>Gunneridae</taxon>
        <taxon>Pentapetalae</taxon>
        <taxon>rosids</taxon>
        <taxon>fabids</taxon>
        <taxon>Malpighiales</taxon>
        <taxon>Salicaceae</taxon>
        <taxon>Saliceae</taxon>
        <taxon>Salix</taxon>
    </lineage>
</organism>
<dbReference type="OrthoDB" id="1730652at2759"/>
<evidence type="ECO:0000256" key="1">
    <source>
        <dbReference type="SAM" id="MobiDB-lite"/>
    </source>
</evidence>
<dbReference type="Proteomes" id="UP001151529">
    <property type="component" value="Chromosome 3"/>
</dbReference>
<name>A0A9Q0QCX8_SALVM</name>
<dbReference type="EMBL" id="JAPFFL010000009">
    <property type="protein sequence ID" value="KAJ6704338.1"/>
    <property type="molecule type" value="Genomic_DNA"/>
</dbReference>